<dbReference type="PRINTS" id="PR00413">
    <property type="entry name" value="HADHALOGNASE"/>
</dbReference>
<evidence type="ECO:0000313" key="1">
    <source>
        <dbReference type="Proteomes" id="UP000675920"/>
    </source>
</evidence>
<dbReference type="SFLD" id="SFLDG01129">
    <property type="entry name" value="C1.5:_HAD__Beta-PGM__Phosphata"/>
    <property type="match status" value="1"/>
</dbReference>
<dbReference type="GO" id="GO:0006114">
    <property type="term" value="P:glycerol biosynthetic process"/>
    <property type="evidence" value="ECO:0007669"/>
    <property type="project" value="TreeGrafter"/>
</dbReference>
<reference evidence="2" key="2">
    <citation type="journal article" date="2006" name="J. Mol. Biol.">
        <title>Evolutionary genomics of the HAD superfamily: understanding the structural adaptations and catalytic diversity in a superfamily of phosphoesterases and allied enzymes.</title>
        <authorList>
            <person name="Burroughs A.M."/>
            <person name="Allen K.N."/>
            <person name="Dunaway-Mariano D."/>
            <person name="Aravind L."/>
        </authorList>
    </citation>
    <scope>NUCLEOTIDE SEQUENCE</scope>
</reference>
<dbReference type="PANTHER" id="PTHR18901:SF38">
    <property type="entry name" value="PSEUDOURIDINE-5'-PHOSPHATASE"/>
    <property type="match status" value="1"/>
</dbReference>
<dbReference type="NCBIfam" id="TIGR01509">
    <property type="entry name" value="HAD-SF-IA-v3"/>
    <property type="match status" value="1"/>
</dbReference>
<dbReference type="Proteomes" id="UP000675920">
    <property type="component" value="Unplaced"/>
</dbReference>
<dbReference type="InterPro" id="IPR023198">
    <property type="entry name" value="PGP-like_dom2"/>
</dbReference>
<proteinExistence type="predicted"/>
<dbReference type="EC" id="3.-.-.-" evidence="2"/>
<protein>
    <submittedName>
        <fullName evidence="2">HAD family hydrolase</fullName>
        <ecNumber evidence="2">3.-.-.-</ecNumber>
    </submittedName>
</protein>
<organism evidence="1 2">
    <name type="scientific">Derxia gummosa DSM 723</name>
    <dbReference type="NCBI Taxonomy" id="1121388"/>
    <lineage>
        <taxon>Bacteria</taxon>
        <taxon>Pseudomonadati</taxon>
        <taxon>Pseudomonadota</taxon>
        <taxon>Betaproteobacteria</taxon>
        <taxon>Burkholderiales</taxon>
        <taxon>Alcaligenaceae</taxon>
        <taxon>Derxia</taxon>
    </lineage>
</organism>
<keyword evidence="2" id="KW-0378">Hydrolase</keyword>
<dbReference type="SUPFAM" id="SSF56784">
    <property type="entry name" value="HAD-like"/>
    <property type="match status" value="1"/>
</dbReference>
<dbReference type="SFLD" id="SFLDS00003">
    <property type="entry name" value="Haloacid_Dehalogenase"/>
    <property type="match status" value="1"/>
</dbReference>
<dbReference type="AlphaFoldDB" id="A0A8B6X1Z1"/>
<dbReference type="InterPro" id="IPR036412">
    <property type="entry name" value="HAD-like_sf"/>
</dbReference>
<dbReference type="Pfam" id="PF00702">
    <property type="entry name" value="Hydrolase"/>
    <property type="match status" value="1"/>
</dbReference>
<accession>A0A8B6X1Z1</accession>
<reference evidence="2" key="4">
    <citation type="journal article" date="2023" name="Curr. Res. Struct. Biol.">
        <title>The conserved crown bridge loop at the catalytic centre of enzymes of the haloacid dehalogenase superfamily.</title>
        <authorList>
            <person name="Leader D.P."/>
            <person name="Milner-White E.J."/>
        </authorList>
    </citation>
    <scope>NUCLEOTIDE SEQUENCE</scope>
</reference>
<dbReference type="GO" id="GO:0043136">
    <property type="term" value="F:sn-glycerol 3-phosphatase activity"/>
    <property type="evidence" value="ECO:0007669"/>
    <property type="project" value="TreeGrafter"/>
</dbReference>
<dbReference type="Gene3D" id="1.10.150.240">
    <property type="entry name" value="Putative phosphatase, domain 2"/>
    <property type="match status" value="1"/>
</dbReference>
<evidence type="ECO:0000313" key="2">
    <source>
        <dbReference type="RefSeq" id="WP_028310441.1"/>
    </source>
</evidence>
<reference evidence="2" key="3">
    <citation type="journal article" date="2021" name="Arch. Biochem. Biophys.">
        <title>Insights into the functional divergence of the haloacid dehalogenase superfamily from phosphomonoesterase to inorganic pyrophosphatase.</title>
        <authorList>
            <person name="Yang L."/>
            <person name="Lu Y."/>
            <person name="Tian W."/>
            <person name="Feng Y."/>
            <person name="Bai J."/>
            <person name="Zhang H."/>
        </authorList>
    </citation>
    <scope>NUCLEOTIDE SEQUENCE</scope>
</reference>
<dbReference type="PANTHER" id="PTHR18901">
    <property type="entry name" value="2-DEOXYGLUCOSE-6-PHOSPHATE PHOSPHATASE 2"/>
    <property type="match status" value="1"/>
</dbReference>
<sequence length="223" mass="23965">MYTTAIFDMDGLLLDSERPIRDAWAVSLPAFGFAFDDAVWLDIIGRPIAESRLKLCAHYGPSFDYDAVFLHANTALRAHFDVHGYDVKPGVRELVMALAGHGVRCGVASSTRRAEVERRLGLTGLLPLFDSITGGDEVTRGKPEPDIFLLAAERLGAAPADCLVFEDSDHGVRAAIAAGMGIVAVPDLKPACAHTREFALAVLASLEHALPEVPGWFARASRG</sequence>
<reference evidence="2" key="5">
    <citation type="submission" date="2025-08" db="UniProtKB">
        <authorList>
            <consortium name="RefSeq"/>
        </authorList>
    </citation>
    <scope>IDENTIFICATION</scope>
</reference>
<dbReference type="InterPro" id="IPR006439">
    <property type="entry name" value="HAD-SF_hydro_IA"/>
</dbReference>
<dbReference type="RefSeq" id="WP_028310441.1">
    <property type="nucleotide sequence ID" value="NZ_AXWS01000007.1"/>
</dbReference>
<name>A0A8B6X1Z1_9BURK</name>
<dbReference type="Gene3D" id="3.40.50.1000">
    <property type="entry name" value="HAD superfamily/HAD-like"/>
    <property type="match status" value="1"/>
</dbReference>
<dbReference type="InterPro" id="IPR023214">
    <property type="entry name" value="HAD_sf"/>
</dbReference>
<keyword evidence="1" id="KW-1185">Reference proteome</keyword>
<reference evidence="2" key="1">
    <citation type="journal article" date="2004" name="Trends Biochem. Sci.">
        <title>Phosphoryl group transfer: evolution of a catalytic scaffold.</title>
        <authorList>
            <person name="Allen K.N."/>
            <person name="Dunaway-Mariano D."/>
        </authorList>
    </citation>
    <scope>NUCLEOTIDE SEQUENCE</scope>
</reference>